<dbReference type="SUPFAM" id="SSF55785">
    <property type="entry name" value="PYP-like sensor domain (PAS domain)"/>
    <property type="match status" value="1"/>
</dbReference>
<dbReference type="InterPro" id="IPR036513">
    <property type="entry name" value="STAS_dom_sf"/>
</dbReference>
<evidence type="ECO:0000259" key="1">
    <source>
        <dbReference type="Pfam" id="PF01740"/>
    </source>
</evidence>
<dbReference type="PANTHER" id="PTHR33745:SF8">
    <property type="entry name" value="BLUE-LIGHT PHOTORECEPTOR"/>
    <property type="match status" value="1"/>
</dbReference>
<dbReference type="CDD" id="cd07041">
    <property type="entry name" value="STAS_RsbR_RsbS_like"/>
    <property type="match status" value="1"/>
</dbReference>
<proteinExistence type="predicted"/>
<dbReference type="EMBL" id="JBHRUJ010000001">
    <property type="protein sequence ID" value="MFC3209615.1"/>
    <property type="molecule type" value="Genomic_DNA"/>
</dbReference>
<organism evidence="2 3">
    <name type="scientific">Planomicrobium okeanokoites</name>
    <name type="common">Planococcus okeanokoites</name>
    <name type="synonym">Flavobacterium okeanokoites</name>
    <dbReference type="NCBI Taxonomy" id="244"/>
    <lineage>
        <taxon>Bacteria</taxon>
        <taxon>Bacillati</taxon>
        <taxon>Bacillota</taxon>
        <taxon>Bacilli</taxon>
        <taxon>Bacillales</taxon>
        <taxon>Caryophanaceae</taxon>
        <taxon>Planomicrobium</taxon>
    </lineage>
</organism>
<gene>
    <name evidence="2" type="ORF">ACFOEJ_00825</name>
</gene>
<evidence type="ECO:0000313" key="3">
    <source>
        <dbReference type="Proteomes" id="UP001595625"/>
    </source>
</evidence>
<reference evidence="3" key="1">
    <citation type="journal article" date="2019" name="Int. J. Syst. Evol. Microbiol.">
        <title>The Global Catalogue of Microorganisms (GCM) 10K type strain sequencing project: providing services to taxonomists for standard genome sequencing and annotation.</title>
        <authorList>
            <consortium name="The Broad Institute Genomics Platform"/>
            <consortium name="The Broad Institute Genome Sequencing Center for Infectious Disease"/>
            <person name="Wu L."/>
            <person name="Ma J."/>
        </authorList>
    </citation>
    <scope>NUCLEOTIDE SEQUENCE [LARGE SCALE GENOMIC DNA]</scope>
    <source>
        <strain evidence="3">CCM 320</strain>
    </source>
</reference>
<dbReference type="Gene3D" id="3.30.750.24">
    <property type="entry name" value="STAS domain"/>
    <property type="match status" value="1"/>
</dbReference>
<sequence length="264" mass="29490">MNLTFEGANGVMAAIGTIPTNISLLSALDHIGETIMIADTSYNIKWMNSEACRLLNEVAPLFGISGCEEMIGMNMDLFHRMPDHQRKVMDGLKDVHRARINIRNEFVTDIVITPIKEEEGSIDGYIIMLMDVTTQAEEKERTEKLLKELSIPMLHIWDKTLALPLIGEFDKARSNQLTASVLTECAEKGIEYVLLDLSGITEFENQVRYQIQMMADSLSLIGTSCILVGINPQLAMSIVQLESNIPTFSSAYSGLHYIMEKQGE</sequence>
<dbReference type="Pfam" id="PF01740">
    <property type="entry name" value="STAS"/>
    <property type="match status" value="1"/>
</dbReference>
<dbReference type="InterPro" id="IPR002645">
    <property type="entry name" value="STAS_dom"/>
</dbReference>
<dbReference type="Proteomes" id="UP001595625">
    <property type="component" value="Unassembled WGS sequence"/>
</dbReference>
<keyword evidence="3" id="KW-1185">Reference proteome</keyword>
<dbReference type="Gene3D" id="3.30.450.20">
    <property type="entry name" value="PAS domain"/>
    <property type="match status" value="1"/>
</dbReference>
<dbReference type="SUPFAM" id="SSF52091">
    <property type="entry name" value="SpoIIaa-like"/>
    <property type="match status" value="1"/>
</dbReference>
<dbReference type="PANTHER" id="PTHR33745">
    <property type="entry name" value="RSBT ANTAGONIST PROTEIN RSBS-RELATED"/>
    <property type="match status" value="1"/>
</dbReference>
<protein>
    <submittedName>
        <fullName evidence="2">STAS domain-containing protein</fullName>
    </submittedName>
</protein>
<dbReference type="RefSeq" id="WP_240633602.1">
    <property type="nucleotide sequence ID" value="NZ_CANNGD010000006.1"/>
</dbReference>
<name>A0ABV7KH70_PLAOK</name>
<comment type="caution">
    <text evidence="2">The sequence shown here is derived from an EMBL/GenBank/DDBJ whole genome shotgun (WGS) entry which is preliminary data.</text>
</comment>
<feature type="domain" description="STAS" evidence="1">
    <location>
        <begin position="158"/>
        <end position="248"/>
    </location>
</feature>
<accession>A0ABV7KH70</accession>
<dbReference type="InterPro" id="IPR051932">
    <property type="entry name" value="Bact_StressResp_Reg"/>
</dbReference>
<evidence type="ECO:0000313" key="2">
    <source>
        <dbReference type="EMBL" id="MFC3209615.1"/>
    </source>
</evidence>
<dbReference type="InterPro" id="IPR035965">
    <property type="entry name" value="PAS-like_dom_sf"/>
</dbReference>